<protein>
    <recommendedName>
        <fullName evidence="5">Deoxyuridine 5'-triphosphate nucleotidohydrolase</fullName>
        <shortName evidence="5">dUTPase</shortName>
        <ecNumber evidence="5">3.6.1.23</ecNumber>
    </recommendedName>
    <alternativeName>
        <fullName evidence="5">dUTP pyrophosphatase</fullName>
    </alternativeName>
</protein>
<keyword evidence="5" id="KW-0479">Metal-binding</keyword>
<comment type="similarity">
    <text evidence="1 5">Belongs to the dUTPase family.</text>
</comment>
<dbReference type="Proteomes" id="UP000372533">
    <property type="component" value="Unassembled WGS sequence"/>
</dbReference>
<feature type="binding site" evidence="5">
    <location>
        <begin position="63"/>
        <end position="65"/>
    </location>
    <ligand>
        <name>substrate</name>
    </ligand>
</feature>
<dbReference type="HAMAP" id="MF_00116">
    <property type="entry name" value="dUTPase_bact"/>
    <property type="match status" value="1"/>
</dbReference>
<comment type="function">
    <text evidence="5">This enzyme is involved in nucleotide metabolism: it produces dUMP, the immediate precursor of thymidine nucleotides and it decreases the intracellular concentration of dUTP so that uracil cannot be incorporated into DNA.</text>
</comment>
<dbReference type="SUPFAM" id="SSF51283">
    <property type="entry name" value="dUTPase-like"/>
    <property type="match status" value="1"/>
</dbReference>
<dbReference type="GO" id="GO:0000287">
    <property type="term" value="F:magnesium ion binding"/>
    <property type="evidence" value="ECO:0007669"/>
    <property type="project" value="UniProtKB-UniRule"/>
</dbReference>
<evidence type="ECO:0000313" key="11">
    <source>
        <dbReference type="EMBL" id="VFD29297.1"/>
    </source>
</evidence>
<dbReference type="PATRIC" id="fig|1496.1373.peg.2963"/>
<dbReference type="Pfam" id="PF00692">
    <property type="entry name" value="dUTPase"/>
    <property type="match status" value="1"/>
</dbReference>
<dbReference type="SMR" id="A0A031WJY7"/>
<keyword evidence="3 5" id="KW-0546">Nucleotide metabolism</keyword>
<name>A0A031WJY7_CLODI</name>
<evidence type="ECO:0000256" key="5">
    <source>
        <dbReference type="HAMAP-Rule" id="MF_00116"/>
    </source>
</evidence>
<dbReference type="Proteomes" id="UP000189137">
    <property type="component" value="Unassembled WGS sequence"/>
</dbReference>
<evidence type="ECO:0000256" key="3">
    <source>
        <dbReference type="ARBA" id="ARBA00023080"/>
    </source>
</evidence>
<evidence type="ECO:0000313" key="7">
    <source>
        <dbReference type="EMBL" id="CDS85475.1"/>
    </source>
</evidence>
<dbReference type="PANTHER" id="PTHR11241:SF0">
    <property type="entry name" value="DEOXYURIDINE 5'-TRIPHOSPHATE NUCLEOTIDOHYDROLASE"/>
    <property type="match status" value="1"/>
</dbReference>
<reference evidence="9" key="4">
    <citation type="submission" date="2021-06" db="EMBL/GenBank/DDBJ databases">
        <authorList>
            <consortium name="NCBI Pathogen Detection Project"/>
        </authorList>
    </citation>
    <scope>NUCLEOTIDE SEQUENCE</scope>
    <source>
        <strain evidence="9">HN1000</strain>
    </source>
</reference>
<organism evidence="8">
    <name type="scientific">Clostridioides difficile</name>
    <name type="common">Peptoclostridium difficile</name>
    <dbReference type="NCBI Taxonomy" id="1496"/>
    <lineage>
        <taxon>Bacteria</taxon>
        <taxon>Bacillati</taxon>
        <taxon>Bacillota</taxon>
        <taxon>Clostridia</taxon>
        <taxon>Peptostreptococcales</taxon>
        <taxon>Peptostreptococcaceae</taxon>
        <taxon>Clostridioides</taxon>
    </lineage>
</organism>
<dbReference type="InterPro" id="IPR033704">
    <property type="entry name" value="dUTPase_trimeric"/>
</dbReference>
<evidence type="ECO:0000256" key="1">
    <source>
        <dbReference type="ARBA" id="ARBA00006581"/>
    </source>
</evidence>
<dbReference type="Proteomes" id="UP000411588">
    <property type="component" value="Unassembled WGS sequence"/>
</dbReference>
<evidence type="ECO:0000313" key="12">
    <source>
        <dbReference type="EMBL" id="VHY15596.1"/>
    </source>
</evidence>
<comment type="catalytic activity">
    <reaction evidence="4 5">
        <text>dUTP + H2O = dUMP + diphosphate + H(+)</text>
        <dbReference type="Rhea" id="RHEA:10248"/>
        <dbReference type="ChEBI" id="CHEBI:15377"/>
        <dbReference type="ChEBI" id="CHEBI:15378"/>
        <dbReference type="ChEBI" id="CHEBI:33019"/>
        <dbReference type="ChEBI" id="CHEBI:61555"/>
        <dbReference type="ChEBI" id="CHEBI:246422"/>
        <dbReference type="EC" id="3.6.1.23"/>
    </reaction>
</comment>
<dbReference type="CDD" id="cd07557">
    <property type="entry name" value="trimeric_dUTPase"/>
    <property type="match status" value="1"/>
</dbReference>
<feature type="binding site" evidence="5">
    <location>
        <position position="76"/>
    </location>
    <ligand>
        <name>substrate</name>
    </ligand>
</feature>
<dbReference type="EC" id="3.6.1.23" evidence="5"/>
<comment type="cofactor">
    <cofactor evidence="5">
        <name>Mg(2+)</name>
        <dbReference type="ChEBI" id="CHEBI:18420"/>
    </cofactor>
</comment>
<dbReference type="AlphaFoldDB" id="A0A031WJY7"/>
<evidence type="ECO:0000313" key="8">
    <source>
        <dbReference type="EMBL" id="CDS87937.1"/>
    </source>
</evidence>
<evidence type="ECO:0000313" key="15">
    <source>
        <dbReference type="Proteomes" id="UP000411588"/>
    </source>
</evidence>
<dbReference type="EMBL" id="DAEPXK010000021">
    <property type="protein sequence ID" value="HBH1542659.1"/>
    <property type="molecule type" value="Genomic_DNA"/>
</dbReference>
<evidence type="ECO:0000313" key="10">
    <source>
        <dbReference type="EMBL" id="SJS54320.1"/>
    </source>
</evidence>
<dbReference type="NCBIfam" id="TIGR00576">
    <property type="entry name" value="dut"/>
    <property type="match status" value="1"/>
</dbReference>
<evidence type="ECO:0000313" key="9">
    <source>
        <dbReference type="EMBL" id="HBH1542659.1"/>
    </source>
</evidence>
<feature type="domain" description="dUTPase-like" evidence="6">
    <location>
        <begin position="12"/>
        <end position="142"/>
    </location>
</feature>
<dbReference type="InterPro" id="IPR008181">
    <property type="entry name" value="dUTPase"/>
</dbReference>
<reference evidence="12 14" key="3">
    <citation type="submission" date="2019-04" db="EMBL/GenBank/DDBJ databases">
        <authorList>
            <consortium name="Pathogen Informatics"/>
        </authorList>
    </citation>
    <scope>NUCLEOTIDE SEQUENCE [LARGE SCALE GENOMIC DNA]</scope>
    <source>
        <strain evidence="15">clo34</strain>
        <strain evidence="11">Clo34</strain>
        <strain evidence="14">tl291</strain>
        <strain evidence="12">Tl291</strain>
        <strain evidence="10 13">VRECD0157</strain>
    </source>
</reference>
<dbReference type="OMA" id="RSGMGHK"/>
<dbReference type="PANTHER" id="PTHR11241">
    <property type="entry name" value="DEOXYURIDINE 5'-TRIPHOSPHATE NUCLEOTIDOHYDROLASE"/>
    <property type="match status" value="1"/>
</dbReference>
<dbReference type="GeneID" id="66354798"/>
<dbReference type="EMBL" id="FUPS01000007">
    <property type="protein sequence ID" value="SJS54320.1"/>
    <property type="molecule type" value="Genomic_DNA"/>
</dbReference>
<dbReference type="EMBL" id="LK932402">
    <property type="protein sequence ID" value="CDS87937.1"/>
    <property type="molecule type" value="Genomic_DNA"/>
</dbReference>
<comment type="caution">
    <text evidence="5">Lacks conserved residue(s) required for the propagation of feature annotation.</text>
</comment>
<dbReference type="EMBL" id="LK932505">
    <property type="protein sequence ID" value="CDS85475.1"/>
    <property type="molecule type" value="Genomic_DNA"/>
</dbReference>
<dbReference type="GO" id="GO:0046081">
    <property type="term" value="P:dUTP catabolic process"/>
    <property type="evidence" value="ECO:0007669"/>
    <property type="project" value="InterPro"/>
</dbReference>
<dbReference type="InterPro" id="IPR029054">
    <property type="entry name" value="dUTPase-like"/>
</dbReference>
<feature type="binding site" evidence="5">
    <location>
        <begin position="80"/>
        <end position="82"/>
    </location>
    <ligand>
        <name>substrate</name>
    </ligand>
</feature>
<reference evidence="9" key="2">
    <citation type="journal article" date="2018" name="Genome Biol.">
        <title>SKESA: strategic k-mer extension for scrupulous assemblies.</title>
        <authorList>
            <person name="Souvorov A."/>
            <person name="Agarwala R."/>
            <person name="Lipman D.J."/>
        </authorList>
    </citation>
    <scope>NUCLEOTIDE SEQUENCE</scope>
    <source>
        <strain evidence="9">HN1000</strain>
    </source>
</reference>
<dbReference type="NCBIfam" id="NF001862">
    <property type="entry name" value="PRK00601.1"/>
    <property type="match status" value="1"/>
</dbReference>
<proteinExistence type="inferred from homology"/>
<evidence type="ECO:0000313" key="13">
    <source>
        <dbReference type="Proteomes" id="UP000189137"/>
    </source>
</evidence>
<evidence type="ECO:0000256" key="2">
    <source>
        <dbReference type="ARBA" id="ARBA00022801"/>
    </source>
</evidence>
<keyword evidence="2 5" id="KW-0378">Hydrolase</keyword>
<dbReference type="Gene3D" id="2.70.40.10">
    <property type="match status" value="1"/>
</dbReference>
<evidence type="ECO:0000313" key="14">
    <source>
        <dbReference type="Proteomes" id="UP000372533"/>
    </source>
</evidence>
<evidence type="ECO:0000256" key="4">
    <source>
        <dbReference type="ARBA" id="ARBA00047686"/>
    </source>
</evidence>
<dbReference type="Proteomes" id="UP000878956">
    <property type="component" value="Unassembled WGS sequence"/>
</dbReference>
<evidence type="ECO:0000259" key="6">
    <source>
        <dbReference type="Pfam" id="PF00692"/>
    </source>
</evidence>
<dbReference type="UniPathway" id="UPA00610">
    <property type="reaction ID" value="UER00666"/>
</dbReference>
<gene>
    <name evidence="5 8" type="primary">dut</name>
    <name evidence="10" type="synonym">dut_1</name>
    <name evidence="7" type="ORF">BN1096_520304</name>
    <name evidence="8" type="ORF">BN1097_630316</name>
    <name evidence="9" type="ORF">KRM00_002148</name>
    <name evidence="12" type="ORF">SAMEA1402366_02903</name>
    <name evidence="11" type="ORF">SAMEA1402399_00336</name>
    <name evidence="10" type="ORF">SAMEA3375112_02362</name>
</gene>
<keyword evidence="5" id="KW-0460">Magnesium</keyword>
<dbReference type="RefSeq" id="WP_004454700.1">
    <property type="nucleotide sequence ID" value="NZ_AP031492.1"/>
</dbReference>
<dbReference type="EMBL" id="CAADAN010000001">
    <property type="protein sequence ID" value="VFD29297.1"/>
    <property type="molecule type" value="Genomic_DNA"/>
</dbReference>
<dbReference type="KEGG" id="pdf:CD630DERM_24030"/>
<accession>A0A031WJY7</accession>
<dbReference type="GO" id="GO:0006226">
    <property type="term" value="P:dUMP biosynthetic process"/>
    <property type="evidence" value="ECO:0007669"/>
    <property type="project" value="UniProtKB-UniRule"/>
</dbReference>
<dbReference type="InterPro" id="IPR036157">
    <property type="entry name" value="dUTPase-like_sf"/>
</dbReference>
<dbReference type="EMBL" id="CAAJVP010000015">
    <property type="protein sequence ID" value="VHY15596.1"/>
    <property type="molecule type" value="Genomic_DNA"/>
</dbReference>
<reference evidence="8" key="1">
    <citation type="submission" date="2014-07" db="EMBL/GenBank/DDBJ databases">
        <authorList>
            <person name="Monot Marc"/>
        </authorList>
    </citation>
    <scope>NUCLEOTIDE SEQUENCE</scope>
    <source>
        <strain evidence="8">7032994</strain>
    </source>
</reference>
<sequence>MYNLKVKKLNDDAIIPNFAHKGDAGMDLYSIEEVVIPPGETKLIKTGICIELPTMTEAQVRPRSGLALKHSVTVLNTPGTIDEGYRGELKIILINHGKNDFKVEKHMKIAQMIVKPIYDINIEEVKELSDSERGKGGFGSTGF</sequence>
<comment type="pathway">
    <text evidence="5">Pyrimidine metabolism; dUMP biosynthesis; dUMP from dCTP (dUTP route): step 2/2.</text>
</comment>
<dbReference type="GO" id="GO:0004170">
    <property type="term" value="F:dUTP diphosphatase activity"/>
    <property type="evidence" value="ECO:0007669"/>
    <property type="project" value="UniProtKB-UniRule"/>
</dbReference>